<keyword evidence="5" id="KW-0645">Protease</keyword>
<evidence type="ECO:0000256" key="1">
    <source>
        <dbReference type="ARBA" id="ARBA00009431"/>
    </source>
</evidence>
<feature type="chain" id="PRO_5041774708" description="Carboxypeptidase" evidence="5">
    <location>
        <begin position="23"/>
        <end position="536"/>
    </location>
</feature>
<dbReference type="FunFam" id="3.40.50.1820:FF:000211">
    <property type="entry name" value="Carboxypeptidase"/>
    <property type="match status" value="1"/>
</dbReference>
<dbReference type="PROSITE" id="PS00560">
    <property type="entry name" value="CARBOXYPEPT_SER_HIS"/>
    <property type="match status" value="1"/>
</dbReference>
<sequence>MARLWATALAVLGLLGLSTVGARPVEQHPGLHVDPDGLVTFSHSLDGYTLQAQADFVPTLPGAPPNKLKIFAGYVTVDEDAGRALFYTFVESARSPENDPLVLWLNGGPGCSSLGGGFLAELGPFYPTPGGEKLIANKFAWNRVANMLFIESPAFVGFSYSNTSRDARVGDARTARDARQFLLRWLDRFPQYRDHDFHISGESYAGHYIPQLASAIVRGNQEDSQEQPINLKGFLVGNALTVPAIDSRGAVDFWWSHGIISTETRDGALDNCDFASIYPLTDEEGEDAYVSAVDAPLPVGAVPPLGSRAEKCDEFVNRAMQEMGNINIYDIYADVCLKPALKAAAAVDATSPRRPSAFPASQARQLALMLRGHPAGISTKPMLGKHYDPCIDSETEAYLNRRDVQLALHANVSGELPGPWKDCTQDIQYKRRDVLRSILPLYRELVDAGLRILVYSGDVDAIVPVIGTRNWIRKLDLPITKPWRPWTSATGQVGGWTVEHQGLTFASVRGAGHMVPYTQPERALHLFSSYLEELTL</sequence>
<dbReference type="AlphaFoldDB" id="A0AAD5DFG8"/>
<dbReference type="EC" id="3.4.16.-" evidence="5"/>
<evidence type="ECO:0000256" key="5">
    <source>
        <dbReference type="RuleBase" id="RU361156"/>
    </source>
</evidence>
<dbReference type="GO" id="GO:0004185">
    <property type="term" value="F:serine-type carboxypeptidase activity"/>
    <property type="evidence" value="ECO:0007669"/>
    <property type="project" value="UniProtKB-UniRule"/>
</dbReference>
<dbReference type="InterPro" id="IPR029058">
    <property type="entry name" value="AB_hydrolase_fold"/>
</dbReference>
<organism evidence="6 7">
    <name type="scientific">Chlorella ohadii</name>
    <dbReference type="NCBI Taxonomy" id="2649997"/>
    <lineage>
        <taxon>Eukaryota</taxon>
        <taxon>Viridiplantae</taxon>
        <taxon>Chlorophyta</taxon>
        <taxon>core chlorophytes</taxon>
        <taxon>Trebouxiophyceae</taxon>
        <taxon>Chlorellales</taxon>
        <taxon>Chlorellaceae</taxon>
        <taxon>Chlorella clade</taxon>
        <taxon>Chlorella</taxon>
    </lineage>
</organism>
<proteinExistence type="inferred from homology"/>
<evidence type="ECO:0000256" key="3">
    <source>
        <dbReference type="ARBA" id="ARBA00023157"/>
    </source>
</evidence>
<keyword evidence="5" id="KW-0378">Hydrolase</keyword>
<dbReference type="Gene3D" id="3.40.50.1820">
    <property type="entry name" value="alpha/beta hydrolase"/>
    <property type="match status" value="1"/>
</dbReference>
<gene>
    <name evidence="6" type="ORF">COHA_010582</name>
</gene>
<dbReference type="GO" id="GO:0006508">
    <property type="term" value="P:proteolysis"/>
    <property type="evidence" value="ECO:0007669"/>
    <property type="project" value="UniProtKB-KW"/>
</dbReference>
<dbReference type="FunFam" id="3.40.50.11320:FF:000002">
    <property type="entry name" value="Carboxypeptidase"/>
    <property type="match status" value="1"/>
</dbReference>
<feature type="signal peptide" evidence="5">
    <location>
        <begin position="1"/>
        <end position="22"/>
    </location>
</feature>
<dbReference type="Proteomes" id="UP001205105">
    <property type="component" value="Unassembled WGS sequence"/>
</dbReference>
<protein>
    <recommendedName>
        <fullName evidence="5">Carboxypeptidase</fullName>
        <ecNumber evidence="5">3.4.16.-</ecNumber>
    </recommendedName>
</protein>
<evidence type="ECO:0000313" key="6">
    <source>
        <dbReference type="EMBL" id="KAI7835508.1"/>
    </source>
</evidence>
<evidence type="ECO:0000256" key="2">
    <source>
        <dbReference type="ARBA" id="ARBA00022729"/>
    </source>
</evidence>
<accession>A0AAD5DFG8</accession>
<dbReference type="EMBL" id="JADXDR010000254">
    <property type="protein sequence ID" value="KAI7835508.1"/>
    <property type="molecule type" value="Genomic_DNA"/>
</dbReference>
<keyword evidence="2 5" id="KW-0732">Signal</keyword>
<evidence type="ECO:0000313" key="7">
    <source>
        <dbReference type="Proteomes" id="UP001205105"/>
    </source>
</evidence>
<dbReference type="PANTHER" id="PTHR11802:SF201">
    <property type="entry name" value="CARBOXYPEPTIDASE"/>
    <property type="match status" value="1"/>
</dbReference>
<evidence type="ECO:0000256" key="4">
    <source>
        <dbReference type="ARBA" id="ARBA00023180"/>
    </source>
</evidence>
<name>A0AAD5DFG8_9CHLO</name>
<dbReference type="InterPro" id="IPR033124">
    <property type="entry name" value="Ser_caboxypep_his_AS"/>
</dbReference>
<dbReference type="Gene3D" id="3.40.50.11320">
    <property type="match status" value="1"/>
</dbReference>
<dbReference type="InterPro" id="IPR001563">
    <property type="entry name" value="Peptidase_S10"/>
</dbReference>
<dbReference type="PRINTS" id="PR00724">
    <property type="entry name" value="CRBOXYPTASEC"/>
</dbReference>
<keyword evidence="7" id="KW-1185">Reference proteome</keyword>
<dbReference type="InterPro" id="IPR018202">
    <property type="entry name" value="Ser_caboxypep_ser_AS"/>
</dbReference>
<dbReference type="PROSITE" id="PS00131">
    <property type="entry name" value="CARBOXYPEPT_SER_SER"/>
    <property type="match status" value="1"/>
</dbReference>
<reference evidence="6" key="1">
    <citation type="submission" date="2020-11" db="EMBL/GenBank/DDBJ databases">
        <title>Chlorella ohadii genome sequencing and assembly.</title>
        <authorList>
            <person name="Murik O."/>
            <person name="Treves H."/>
            <person name="Kedem I."/>
            <person name="Shotland Y."/>
            <person name="Kaplan A."/>
        </authorList>
    </citation>
    <scope>NUCLEOTIDE SEQUENCE</scope>
    <source>
        <strain evidence="6">1</strain>
    </source>
</reference>
<keyword evidence="4" id="KW-0325">Glycoprotein</keyword>
<keyword evidence="3" id="KW-1015">Disulfide bond</keyword>
<dbReference type="PANTHER" id="PTHR11802">
    <property type="entry name" value="SERINE PROTEASE FAMILY S10 SERINE CARBOXYPEPTIDASE"/>
    <property type="match status" value="1"/>
</dbReference>
<dbReference type="SUPFAM" id="SSF53474">
    <property type="entry name" value="alpha/beta-Hydrolases"/>
    <property type="match status" value="1"/>
</dbReference>
<dbReference type="Gene3D" id="6.10.250.940">
    <property type="match status" value="1"/>
</dbReference>
<comment type="similarity">
    <text evidence="1 5">Belongs to the peptidase S10 family.</text>
</comment>
<comment type="caution">
    <text evidence="6">The sequence shown here is derived from an EMBL/GenBank/DDBJ whole genome shotgun (WGS) entry which is preliminary data.</text>
</comment>
<dbReference type="Pfam" id="PF00450">
    <property type="entry name" value="Peptidase_S10"/>
    <property type="match status" value="1"/>
</dbReference>
<keyword evidence="5" id="KW-0121">Carboxypeptidase</keyword>